<dbReference type="Gene3D" id="1.10.287.70">
    <property type="match status" value="1"/>
</dbReference>
<gene>
    <name evidence="7" type="ORF">AB1Y20_000810</name>
</gene>
<evidence type="ECO:0000256" key="4">
    <source>
        <dbReference type="ARBA" id="ARBA00023136"/>
    </source>
</evidence>
<keyword evidence="2 5" id="KW-0812">Transmembrane</keyword>
<evidence type="ECO:0000256" key="3">
    <source>
        <dbReference type="ARBA" id="ARBA00022989"/>
    </source>
</evidence>
<dbReference type="GO" id="GO:0005249">
    <property type="term" value="F:voltage-gated potassium channel activity"/>
    <property type="evidence" value="ECO:0007669"/>
    <property type="project" value="InterPro"/>
</dbReference>
<dbReference type="InterPro" id="IPR003938">
    <property type="entry name" value="K_chnl_volt-dep_EAG/ELK/ERG"/>
</dbReference>
<keyword evidence="4 5" id="KW-0472">Membrane</keyword>
<reference evidence="7 8" key="1">
    <citation type="journal article" date="2024" name="Science">
        <title>Giant polyketide synthase enzymes in the biosynthesis of giant marine polyether toxins.</title>
        <authorList>
            <person name="Fallon T.R."/>
            <person name="Shende V.V."/>
            <person name="Wierzbicki I.H."/>
            <person name="Pendleton A.L."/>
            <person name="Watervoot N.F."/>
            <person name="Auber R.P."/>
            <person name="Gonzalez D.J."/>
            <person name="Wisecaver J.H."/>
            <person name="Moore B.S."/>
        </authorList>
    </citation>
    <scope>NUCLEOTIDE SEQUENCE [LARGE SCALE GENOMIC DNA]</scope>
    <source>
        <strain evidence="7 8">12B1</strain>
    </source>
</reference>
<proteinExistence type="predicted"/>
<comment type="subcellular location">
    <subcellularLocation>
        <location evidence="1">Membrane</location>
        <topology evidence="1">Multi-pass membrane protein</topology>
    </subcellularLocation>
</comment>
<evidence type="ECO:0000256" key="5">
    <source>
        <dbReference type="SAM" id="Phobius"/>
    </source>
</evidence>
<dbReference type="PANTHER" id="PTHR45638">
    <property type="entry name" value="CYCLIC NUCLEOTIDE-GATED CATION CHANNEL SUBUNIT A"/>
    <property type="match status" value="1"/>
</dbReference>
<comment type="caution">
    <text evidence="7">The sequence shown here is derived from an EMBL/GenBank/DDBJ whole genome shotgun (WGS) entry which is preliminary data.</text>
</comment>
<dbReference type="Gene3D" id="1.10.287.630">
    <property type="entry name" value="Helix hairpin bin"/>
    <property type="match status" value="1"/>
</dbReference>
<name>A0AB34K6Y7_PRYPA</name>
<sequence length="305" mass="34305">MILHQSQQKLWAARLMRVCLGALELARRYGAWIPVDAFVLVSGASLNTWSAVALLRLLRLTKLSEAIKASYRLLRYRAALPVGWARLLSYLPIYLLLLHLVACGFIALGRLHDDRRGWPYHDALLAGQEHVPSKLYARAIYWSIVTMTTVGYGDIIPLSIEEMLYTCVVMFMGAYVAYAAIGLIMAELGRADVFAASWQRRVELADLFIRKRPIPLLLARRIQTYLKYQWAVLRGVDESAFFDALPATLRSEVLVFLNASLLRRIPEFETSCDEEIASLVAMLCPLLFLPGEVMIGGLDSEGTQV</sequence>
<evidence type="ECO:0000256" key="2">
    <source>
        <dbReference type="ARBA" id="ARBA00022692"/>
    </source>
</evidence>
<evidence type="ECO:0000259" key="6">
    <source>
        <dbReference type="Pfam" id="PF00520"/>
    </source>
</evidence>
<dbReference type="AlphaFoldDB" id="A0AB34K6Y7"/>
<feature type="transmembrane region" description="Helical" evidence="5">
    <location>
        <begin position="163"/>
        <end position="186"/>
    </location>
</feature>
<dbReference type="PANTHER" id="PTHR45638:SF11">
    <property type="entry name" value="CYCLIC NUCLEOTIDE-GATED CATION CHANNEL SUBUNIT A"/>
    <property type="match status" value="1"/>
</dbReference>
<feature type="transmembrane region" description="Helical" evidence="5">
    <location>
        <begin position="139"/>
        <end position="156"/>
    </location>
</feature>
<keyword evidence="3 5" id="KW-1133">Transmembrane helix</keyword>
<feature type="transmembrane region" description="Helical" evidence="5">
    <location>
        <begin position="79"/>
        <end position="108"/>
    </location>
</feature>
<evidence type="ECO:0000256" key="1">
    <source>
        <dbReference type="ARBA" id="ARBA00004141"/>
    </source>
</evidence>
<dbReference type="GO" id="GO:0005221">
    <property type="term" value="F:intracellularly cyclic nucleotide-activated monoatomic cation channel activity"/>
    <property type="evidence" value="ECO:0007669"/>
    <property type="project" value="InterPro"/>
</dbReference>
<organism evidence="7 8">
    <name type="scientific">Prymnesium parvum</name>
    <name type="common">Toxic golden alga</name>
    <dbReference type="NCBI Taxonomy" id="97485"/>
    <lineage>
        <taxon>Eukaryota</taxon>
        <taxon>Haptista</taxon>
        <taxon>Haptophyta</taxon>
        <taxon>Prymnesiophyceae</taxon>
        <taxon>Prymnesiales</taxon>
        <taxon>Prymnesiaceae</taxon>
        <taxon>Prymnesium</taxon>
    </lineage>
</organism>
<evidence type="ECO:0000313" key="7">
    <source>
        <dbReference type="EMBL" id="KAL1529880.1"/>
    </source>
</evidence>
<dbReference type="InterPro" id="IPR018490">
    <property type="entry name" value="cNMP-bd_dom_sf"/>
</dbReference>
<dbReference type="SUPFAM" id="SSF51206">
    <property type="entry name" value="cAMP-binding domain-like"/>
    <property type="match status" value="1"/>
</dbReference>
<dbReference type="Pfam" id="PF00520">
    <property type="entry name" value="Ion_trans"/>
    <property type="match status" value="1"/>
</dbReference>
<dbReference type="PRINTS" id="PR01463">
    <property type="entry name" value="EAGCHANLFMLY"/>
</dbReference>
<dbReference type="SUPFAM" id="SSF81324">
    <property type="entry name" value="Voltage-gated potassium channels"/>
    <property type="match status" value="1"/>
</dbReference>
<dbReference type="GO" id="GO:0016020">
    <property type="term" value="C:membrane"/>
    <property type="evidence" value="ECO:0007669"/>
    <property type="project" value="UniProtKB-SubCell"/>
</dbReference>
<protein>
    <recommendedName>
        <fullName evidence="6">Ion transport domain-containing protein</fullName>
    </recommendedName>
</protein>
<evidence type="ECO:0000313" key="8">
    <source>
        <dbReference type="Proteomes" id="UP001515480"/>
    </source>
</evidence>
<accession>A0AB34K6Y7</accession>
<dbReference type="EMBL" id="JBGBPQ010000001">
    <property type="protein sequence ID" value="KAL1529880.1"/>
    <property type="molecule type" value="Genomic_DNA"/>
</dbReference>
<dbReference type="InterPro" id="IPR050866">
    <property type="entry name" value="CNG_cation_channel"/>
</dbReference>
<dbReference type="Proteomes" id="UP001515480">
    <property type="component" value="Unassembled WGS sequence"/>
</dbReference>
<feature type="domain" description="Ion transport" evidence="6">
    <location>
        <begin position="36"/>
        <end position="188"/>
    </location>
</feature>
<dbReference type="GO" id="GO:0044877">
    <property type="term" value="F:protein-containing complex binding"/>
    <property type="evidence" value="ECO:0007669"/>
    <property type="project" value="TreeGrafter"/>
</dbReference>
<dbReference type="InterPro" id="IPR005821">
    <property type="entry name" value="Ion_trans_dom"/>
</dbReference>
<keyword evidence="8" id="KW-1185">Reference proteome</keyword>